<reference evidence="5 6" key="1">
    <citation type="submission" date="2015-04" db="EMBL/GenBank/DDBJ databases">
        <title>Draft genome of the roundworm Trichinella nativa.</title>
        <authorList>
            <person name="Mitreva M."/>
        </authorList>
    </citation>
    <scope>NUCLEOTIDE SEQUENCE [LARGE SCALE GENOMIC DNA]</scope>
    <source>
        <strain evidence="5 6">ISS45</strain>
    </source>
</reference>
<dbReference type="GO" id="GO:0016477">
    <property type="term" value="P:cell migration"/>
    <property type="evidence" value="ECO:0007669"/>
    <property type="project" value="TreeGrafter"/>
</dbReference>
<dbReference type="GO" id="GO:0007169">
    <property type="term" value="P:cell surface receptor protein tyrosine kinase signaling pathway"/>
    <property type="evidence" value="ECO:0007669"/>
    <property type="project" value="TreeGrafter"/>
</dbReference>
<dbReference type="PANTHER" id="PTHR10654:SF18">
    <property type="entry name" value="IP17195P"/>
    <property type="match status" value="1"/>
</dbReference>
<proteinExistence type="predicted"/>
<dbReference type="FunFam" id="2.30.30.40:FF:000009">
    <property type="entry name" value="Breast cancer anti-estrogen resistance 1"/>
    <property type="match status" value="1"/>
</dbReference>
<dbReference type="PROSITE" id="PS50002">
    <property type="entry name" value="SH3"/>
    <property type="match status" value="1"/>
</dbReference>
<dbReference type="Pfam" id="PF00018">
    <property type="entry name" value="SH3_1"/>
    <property type="match status" value="1"/>
</dbReference>
<accession>A0A1Y3EMS3</accession>
<evidence type="ECO:0000313" key="6">
    <source>
        <dbReference type="Proteomes" id="UP000243006"/>
    </source>
</evidence>
<keyword evidence="1 2" id="KW-0728">SH3 domain</keyword>
<evidence type="ECO:0000256" key="3">
    <source>
        <dbReference type="SAM" id="MobiDB-lite"/>
    </source>
</evidence>
<dbReference type="AlphaFoldDB" id="A0A1Y3EMS3"/>
<evidence type="ECO:0000313" key="5">
    <source>
        <dbReference type="EMBL" id="OUC46225.1"/>
    </source>
</evidence>
<feature type="compositionally biased region" description="Low complexity" evidence="3">
    <location>
        <begin position="75"/>
        <end position="84"/>
    </location>
</feature>
<dbReference type="SUPFAM" id="SSF50044">
    <property type="entry name" value="SH3-domain"/>
    <property type="match status" value="1"/>
</dbReference>
<dbReference type="PANTHER" id="PTHR10654">
    <property type="entry name" value="CAS SCAFFOLDING PROTEIN"/>
    <property type="match status" value="1"/>
</dbReference>
<feature type="compositionally biased region" description="Basic and acidic residues" evidence="3">
    <location>
        <begin position="85"/>
        <end position="95"/>
    </location>
</feature>
<sequence length="102" mass="11487">MAADHEEEDENSFAEALYDNNAEWPDELTFRRGDVLKVLERNPAKGLAQGWWLCFDPSTGKTGIAPSNRLKSMDRPPSSSQSRVSSDDSDNRKNNTWDVICP</sequence>
<dbReference type="GO" id="GO:0005886">
    <property type="term" value="C:plasma membrane"/>
    <property type="evidence" value="ECO:0007669"/>
    <property type="project" value="TreeGrafter"/>
</dbReference>
<protein>
    <submittedName>
        <fullName evidence="5">SH3 domain protein</fullName>
    </submittedName>
</protein>
<name>A0A1Y3EMS3_9BILA</name>
<dbReference type="PRINTS" id="PR00452">
    <property type="entry name" value="SH3DOMAIN"/>
</dbReference>
<evidence type="ECO:0000259" key="4">
    <source>
        <dbReference type="PROSITE" id="PS50002"/>
    </source>
</evidence>
<dbReference type="Gene3D" id="2.30.30.40">
    <property type="entry name" value="SH3 Domains"/>
    <property type="match status" value="1"/>
</dbReference>
<dbReference type="SMART" id="SM00326">
    <property type="entry name" value="SH3"/>
    <property type="match status" value="1"/>
</dbReference>
<organism evidence="5 6">
    <name type="scientific">Trichinella nativa</name>
    <dbReference type="NCBI Taxonomy" id="6335"/>
    <lineage>
        <taxon>Eukaryota</taxon>
        <taxon>Metazoa</taxon>
        <taxon>Ecdysozoa</taxon>
        <taxon>Nematoda</taxon>
        <taxon>Enoplea</taxon>
        <taxon>Dorylaimia</taxon>
        <taxon>Trichinellida</taxon>
        <taxon>Trichinellidae</taxon>
        <taxon>Trichinella</taxon>
    </lineage>
</organism>
<evidence type="ECO:0000256" key="2">
    <source>
        <dbReference type="PROSITE-ProRule" id="PRU00192"/>
    </source>
</evidence>
<dbReference type="Proteomes" id="UP000243006">
    <property type="component" value="Unassembled WGS sequence"/>
</dbReference>
<dbReference type="GO" id="GO:0005737">
    <property type="term" value="C:cytoplasm"/>
    <property type="evidence" value="ECO:0007669"/>
    <property type="project" value="TreeGrafter"/>
</dbReference>
<dbReference type="InterPro" id="IPR001452">
    <property type="entry name" value="SH3_domain"/>
</dbReference>
<feature type="region of interest" description="Disordered" evidence="3">
    <location>
        <begin position="63"/>
        <end position="102"/>
    </location>
</feature>
<dbReference type="InterPro" id="IPR037362">
    <property type="entry name" value="CAS_fam"/>
</dbReference>
<gene>
    <name evidence="5" type="ORF">D917_07888</name>
</gene>
<dbReference type="EMBL" id="LVZM01007472">
    <property type="protein sequence ID" value="OUC46225.1"/>
    <property type="molecule type" value="Genomic_DNA"/>
</dbReference>
<comment type="caution">
    <text evidence="5">The sequence shown here is derived from an EMBL/GenBank/DDBJ whole genome shotgun (WGS) entry which is preliminary data.</text>
</comment>
<feature type="domain" description="SH3" evidence="4">
    <location>
        <begin position="9"/>
        <end position="75"/>
    </location>
</feature>
<evidence type="ECO:0000256" key="1">
    <source>
        <dbReference type="ARBA" id="ARBA00022443"/>
    </source>
</evidence>
<dbReference type="InterPro" id="IPR036028">
    <property type="entry name" value="SH3-like_dom_sf"/>
</dbReference>